<dbReference type="InterPro" id="IPR043502">
    <property type="entry name" value="DNA/RNA_pol_sf"/>
</dbReference>
<evidence type="ECO:0000256" key="7">
    <source>
        <dbReference type="ARBA" id="ARBA00022918"/>
    </source>
</evidence>
<dbReference type="InterPro" id="IPR021109">
    <property type="entry name" value="Peptidase_aspartic_dom_sf"/>
</dbReference>
<dbReference type="GO" id="GO:0003964">
    <property type="term" value="F:RNA-directed DNA polymerase activity"/>
    <property type="evidence" value="ECO:0007669"/>
    <property type="project" value="UniProtKB-KW"/>
</dbReference>
<evidence type="ECO:0000259" key="9">
    <source>
        <dbReference type="Pfam" id="PF17917"/>
    </source>
</evidence>
<evidence type="ECO:0000256" key="1">
    <source>
        <dbReference type="ARBA" id="ARBA00012493"/>
    </source>
</evidence>
<dbReference type="SUPFAM" id="SSF56672">
    <property type="entry name" value="DNA/RNA polymerases"/>
    <property type="match status" value="1"/>
</dbReference>
<name>A0AA88LAE7_ARTSF</name>
<comment type="caution">
    <text evidence="10">The sequence shown here is derived from an EMBL/GenBank/DDBJ whole genome shotgun (WGS) entry which is preliminary data.</text>
</comment>
<dbReference type="CDD" id="cd01647">
    <property type="entry name" value="RT_LTR"/>
    <property type="match status" value="1"/>
</dbReference>
<dbReference type="InterPro" id="IPR050951">
    <property type="entry name" value="Retrovirus_Pol_polyprotein"/>
</dbReference>
<evidence type="ECO:0000313" key="11">
    <source>
        <dbReference type="Proteomes" id="UP001187531"/>
    </source>
</evidence>
<evidence type="ECO:0000256" key="4">
    <source>
        <dbReference type="ARBA" id="ARBA00022722"/>
    </source>
</evidence>
<dbReference type="AlphaFoldDB" id="A0AA88LAE7"/>
<dbReference type="InterPro" id="IPR043128">
    <property type="entry name" value="Rev_trsase/Diguanyl_cyclase"/>
</dbReference>
<evidence type="ECO:0000256" key="3">
    <source>
        <dbReference type="ARBA" id="ARBA00022695"/>
    </source>
</evidence>
<dbReference type="Gene3D" id="4.10.60.10">
    <property type="entry name" value="Zinc finger, CCHC-type"/>
    <property type="match status" value="1"/>
</dbReference>
<dbReference type="Pfam" id="PF00078">
    <property type="entry name" value="RVT_1"/>
    <property type="match status" value="1"/>
</dbReference>
<proteinExistence type="predicted"/>
<dbReference type="Gene3D" id="3.10.10.10">
    <property type="entry name" value="HIV Type 1 Reverse Transcriptase, subunit A, domain 1"/>
    <property type="match status" value="1"/>
</dbReference>
<dbReference type="GO" id="GO:0016787">
    <property type="term" value="F:hydrolase activity"/>
    <property type="evidence" value="ECO:0007669"/>
    <property type="project" value="UniProtKB-KW"/>
</dbReference>
<keyword evidence="5" id="KW-0255">Endonuclease</keyword>
<dbReference type="EMBL" id="JAVRJZ010000009">
    <property type="protein sequence ID" value="KAK2718904.1"/>
    <property type="molecule type" value="Genomic_DNA"/>
</dbReference>
<sequence>MVRDRLVFGIRNDRIREKLLTQGSTLTLTTAINTSRAMEETQAQLLTMNEAEHKTAIKQEVDVVSKYPECYMCGGQYSRGHKCPAKGKTCSKCGKINHYARVCKSKTVHQLGIAGTSSGSQDIHALDFSPCSGSELYIDSIHSMNQTKDHHIDLYFSTQKKYISFKLDTGADANILPFKEYERCCPRPTLNKTNSILTSYTNGKLNVYGVCEAEIQYKDRPGQKHKFFVVDTQKVPIISRQTSVDLGLVKFIFDVQTMQPCPDRIKIMIDQYADVFEGIGQLPGVCKLTLKEGAVPTVQPPKRVPFALEKRLKAELDRLEQMKIIEKVTKPTDWVNSVVIVEKANGNLRICLDPVDLNKNLKRPHYPIPTFESITQRCAGAKIFSKLDATSGFWSMMLDDESSDLTTFNTIYGRYKFKRYPFGLNSAQDDFQRKMEEAFENLNLGLIVDDIVICGADDSEHDERLKAALERAREKNVKFNQEKCVFGAESIPYFGHLLTSEGIKPDPEKTRAITEMPPPENSEQLQKLLGMLNYLSRYIPNLSSLNKSLRELVRADEYKWKPAHEKAFSKIKSALCSNLAYFDPKCENIEVKVDASKHGLGAVLAVDDNVVAFGSRSMSETEQQYSQIEKELLAVVFGCKHFHQYIYGRTITITTDHKPLESILVKPISKAPPRLQRMMLSIQPYSLKFVYRPGSEIPVADTLSRLHTPDLDNENEKQVEVFVHTLFKNLPIANGKMEKIRNATCTELRKLSQTILYGWPLS</sequence>
<feature type="domain" description="Reverse transcriptase" evidence="8">
    <location>
        <begin position="342"/>
        <end position="496"/>
    </location>
</feature>
<gene>
    <name evidence="10" type="ORF">QYM36_006048</name>
</gene>
<dbReference type="FunFam" id="3.10.20.370:FF:000001">
    <property type="entry name" value="Retrovirus-related Pol polyprotein from transposon 17.6-like protein"/>
    <property type="match status" value="1"/>
</dbReference>
<protein>
    <recommendedName>
        <fullName evidence="1">RNA-directed DNA polymerase</fullName>
        <ecNumber evidence="1">2.7.7.49</ecNumber>
    </recommendedName>
</protein>
<dbReference type="Pfam" id="PF17917">
    <property type="entry name" value="RT_RNaseH"/>
    <property type="match status" value="1"/>
</dbReference>
<evidence type="ECO:0000256" key="2">
    <source>
        <dbReference type="ARBA" id="ARBA00022679"/>
    </source>
</evidence>
<dbReference type="InterPro" id="IPR000477">
    <property type="entry name" value="RT_dom"/>
</dbReference>
<keyword evidence="3" id="KW-0548">Nucleotidyltransferase</keyword>
<keyword evidence="4" id="KW-0540">Nuclease</keyword>
<evidence type="ECO:0000313" key="10">
    <source>
        <dbReference type="EMBL" id="KAK2718904.1"/>
    </source>
</evidence>
<dbReference type="Gene3D" id="3.30.70.270">
    <property type="match status" value="2"/>
</dbReference>
<feature type="domain" description="Reverse transcriptase RNase H-like" evidence="9">
    <location>
        <begin position="588"/>
        <end position="685"/>
    </location>
</feature>
<evidence type="ECO:0000256" key="5">
    <source>
        <dbReference type="ARBA" id="ARBA00022759"/>
    </source>
</evidence>
<dbReference type="SUPFAM" id="SSF50630">
    <property type="entry name" value="Acid proteases"/>
    <property type="match status" value="1"/>
</dbReference>
<dbReference type="Proteomes" id="UP001187531">
    <property type="component" value="Unassembled WGS sequence"/>
</dbReference>
<dbReference type="PANTHER" id="PTHR37984:SF5">
    <property type="entry name" value="PROTEIN NYNRIN-LIKE"/>
    <property type="match status" value="1"/>
</dbReference>
<dbReference type="GO" id="GO:0004519">
    <property type="term" value="F:endonuclease activity"/>
    <property type="evidence" value="ECO:0007669"/>
    <property type="project" value="UniProtKB-KW"/>
</dbReference>
<evidence type="ECO:0000256" key="6">
    <source>
        <dbReference type="ARBA" id="ARBA00022801"/>
    </source>
</evidence>
<dbReference type="CDD" id="cd09274">
    <property type="entry name" value="RNase_HI_RT_Ty3"/>
    <property type="match status" value="1"/>
</dbReference>
<accession>A0AA88LAE7</accession>
<dbReference type="FunFam" id="3.30.70.270:FF:000063">
    <property type="entry name" value="Zinc knuckle domaincontaining protein"/>
    <property type="match status" value="1"/>
</dbReference>
<keyword evidence="6" id="KW-0378">Hydrolase</keyword>
<evidence type="ECO:0000259" key="8">
    <source>
        <dbReference type="Pfam" id="PF00078"/>
    </source>
</evidence>
<organism evidence="10 11">
    <name type="scientific">Artemia franciscana</name>
    <name type="common">Brine shrimp</name>
    <name type="synonym">Artemia sanfranciscana</name>
    <dbReference type="NCBI Taxonomy" id="6661"/>
    <lineage>
        <taxon>Eukaryota</taxon>
        <taxon>Metazoa</taxon>
        <taxon>Ecdysozoa</taxon>
        <taxon>Arthropoda</taxon>
        <taxon>Crustacea</taxon>
        <taxon>Branchiopoda</taxon>
        <taxon>Anostraca</taxon>
        <taxon>Artemiidae</taxon>
        <taxon>Artemia</taxon>
    </lineage>
</organism>
<dbReference type="EC" id="2.7.7.49" evidence="1"/>
<dbReference type="PANTHER" id="PTHR37984">
    <property type="entry name" value="PROTEIN CBG26694"/>
    <property type="match status" value="1"/>
</dbReference>
<keyword evidence="2" id="KW-0808">Transferase</keyword>
<keyword evidence="11" id="KW-1185">Reference proteome</keyword>
<dbReference type="InterPro" id="IPR041373">
    <property type="entry name" value="RT_RNaseH"/>
</dbReference>
<keyword evidence="7" id="KW-0695">RNA-directed DNA polymerase</keyword>
<reference evidence="10" key="1">
    <citation type="submission" date="2023-07" db="EMBL/GenBank/DDBJ databases">
        <title>Chromosome-level genome assembly of Artemia franciscana.</title>
        <authorList>
            <person name="Jo E."/>
        </authorList>
    </citation>
    <scope>NUCLEOTIDE SEQUENCE</scope>
    <source>
        <tissue evidence="10">Whole body</tissue>
    </source>
</reference>